<organism evidence="1 2">
    <name type="scientific">Aneurinibacillus danicus</name>
    <dbReference type="NCBI Taxonomy" id="267746"/>
    <lineage>
        <taxon>Bacteria</taxon>
        <taxon>Bacillati</taxon>
        <taxon>Bacillota</taxon>
        <taxon>Bacilli</taxon>
        <taxon>Bacillales</taxon>
        <taxon>Paenibacillaceae</taxon>
        <taxon>Aneurinibacillus group</taxon>
        <taxon>Aneurinibacillus</taxon>
    </lineage>
</organism>
<keyword evidence="2" id="KW-1185">Reference proteome</keyword>
<dbReference type="Pfam" id="PF06252">
    <property type="entry name" value="GemA"/>
    <property type="match status" value="1"/>
</dbReference>
<sequence>MRTDTSNKTPPQLLKKIWALAKEVGMDEDSVRAITQRMTGQDRLSALSKAEACLIIDAINVYAGKAKSRPRSRISKGQHWKIKQLEKELGWADDPAHLRNFIRKYYKVDHIDWLTPKRASDLIESLKNVLARQQNKHG</sequence>
<dbReference type="EMBL" id="BJXX01000117">
    <property type="protein sequence ID" value="GEN35104.1"/>
    <property type="molecule type" value="Genomic_DNA"/>
</dbReference>
<dbReference type="Proteomes" id="UP000321157">
    <property type="component" value="Unassembled WGS sequence"/>
</dbReference>
<dbReference type="AlphaFoldDB" id="A0A511V845"/>
<name>A0A511V845_9BACL</name>
<dbReference type="InterPro" id="IPR009363">
    <property type="entry name" value="Phage_Mu_Gp16"/>
</dbReference>
<protein>
    <recommendedName>
        <fullName evidence="3">GemA protein</fullName>
    </recommendedName>
</protein>
<evidence type="ECO:0000313" key="2">
    <source>
        <dbReference type="Proteomes" id="UP000321157"/>
    </source>
</evidence>
<comment type="caution">
    <text evidence="1">The sequence shown here is derived from an EMBL/GenBank/DDBJ whole genome shotgun (WGS) entry which is preliminary data.</text>
</comment>
<evidence type="ECO:0000313" key="1">
    <source>
        <dbReference type="EMBL" id="GEN35104.1"/>
    </source>
</evidence>
<gene>
    <name evidence="1" type="ORF">ADA01nite_25640</name>
</gene>
<dbReference type="RefSeq" id="WP_146810419.1">
    <property type="nucleotide sequence ID" value="NZ_BJXX01000117.1"/>
</dbReference>
<proteinExistence type="predicted"/>
<reference evidence="1 2" key="1">
    <citation type="submission" date="2019-07" db="EMBL/GenBank/DDBJ databases">
        <title>Whole genome shotgun sequence of Aneurinibacillus danicus NBRC 102444.</title>
        <authorList>
            <person name="Hosoyama A."/>
            <person name="Uohara A."/>
            <person name="Ohji S."/>
            <person name="Ichikawa N."/>
        </authorList>
    </citation>
    <scope>NUCLEOTIDE SEQUENCE [LARGE SCALE GENOMIC DNA]</scope>
    <source>
        <strain evidence="1 2">NBRC 102444</strain>
    </source>
</reference>
<accession>A0A511V845</accession>
<evidence type="ECO:0008006" key="3">
    <source>
        <dbReference type="Google" id="ProtNLM"/>
    </source>
</evidence>
<dbReference type="OrthoDB" id="344687at2"/>